<feature type="domain" description="HTH cro/C1-type" evidence="2">
    <location>
        <begin position="9"/>
        <end position="70"/>
    </location>
</feature>
<dbReference type="Pfam" id="PF01381">
    <property type="entry name" value="HTH_3"/>
    <property type="match status" value="1"/>
</dbReference>
<evidence type="ECO:0000259" key="2">
    <source>
        <dbReference type="PROSITE" id="PS50943"/>
    </source>
</evidence>
<evidence type="ECO:0000256" key="1">
    <source>
        <dbReference type="ARBA" id="ARBA00023125"/>
    </source>
</evidence>
<protein>
    <recommendedName>
        <fullName evidence="2">HTH cro/C1-type domain-containing protein</fullName>
    </recommendedName>
</protein>
<dbReference type="Proteomes" id="UP000216448">
    <property type="component" value="Unassembled WGS sequence"/>
</dbReference>
<dbReference type="CDD" id="cd00093">
    <property type="entry name" value="HTH_XRE"/>
    <property type="match status" value="1"/>
</dbReference>
<proteinExistence type="predicted"/>
<dbReference type="PANTHER" id="PTHR46558:SF11">
    <property type="entry name" value="HTH-TYPE TRANSCRIPTIONAL REGULATOR XRE"/>
    <property type="match status" value="1"/>
</dbReference>
<dbReference type="AlphaFoldDB" id="A0AAX0PT45"/>
<organism evidence="3 4">
    <name type="scientific">Lactobacillus johnsonii</name>
    <dbReference type="NCBI Taxonomy" id="33959"/>
    <lineage>
        <taxon>Bacteria</taxon>
        <taxon>Bacillati</taxon>
        <taxon>Bacillota</taxon>
        <taxon>Bacilli</taxon>
        <taxon>Lactobacillales</taxon>
        <taxon>Lactobacillaceae</taxon>
        <taxon>Lactobacillus</taxon>
    </lineage>
</organism>
<dbReference type="PROSITE" id="PS50943">
    <property type="entry name" value="HTH_CROC1"/>
    <property type="match status" value="1"/>
</dbReference>
<dbReference type="SUPFAM" id="SSF47413">
    <property type="entry name" value="lambda repressor-like DNA-binding domains"/>
    <property type="match status" value="1"/>
</dbReference>
<dbReference type="InterPro" id="IPR010982">
    <property type="entry name" value="Lambda_DNA-bd_dom_sf"/>
</dbReference>
<dbReference type="EMBL" id="NIBB01000088">
    <property type="protein sequence ID" value="PAB51962.1"/>
    <property type="molecule type" value="Genomic_DNA"/>
</dbReference>
<dbReference type="SMART" id="SM00530">
    <property type="entry name" value="HTH_XRE"/>
    <property type="match status" value="1"/>
</dbReference>
<sequence>MDIDIGAKIKYYRKKNKLTMEELANRVNKADSSHKINRGSISKWENKKAQPHLSTVKALAEVFNISIDTLAGLHEPTDTKEKNNQFGISNNDFLTFEGQPLSKEELEYMTEQLRMYRSYKKHQD</sequence>
<dbReference type="GO" id="GO:0003677">
    <property type="term" value="F:DNA binding"/>
    <property type="evidence" value="ECO:0007669"/>
    <property type="project" value="UniProtKB-KW"/>
</dbReference>
<dbReference type="Gene3D" id="1.10.260.40">
    <property type="entry name" value="lambda repressor-like DNA-binding domains"/>
    <property type="match status" value="1"/>
</dbReference>
<evidence type="ECO:0000313" key="4">
    <source>
        <dbReference type="Proteomes" id="UP000216448"/>
    </source>
</evidence>
<name>A0AAX0PT45_LACJH</name>
<reference evidence="3 4" key="1">
    <citation type="submission" date="2017-05" db="EMBL/GenBank/DDBJ databases">
        <title>Lactobacillus johnsonii from commercial turkeys.</title>
        <authorList>
            <person name="Johnson T.J."/>
            <person name="Youmans B."/>
        </authorList>
    </citation>
    <scope>NUCLEOTIDE SEQUENCE [LARGE SCALE GENOMIC DNA]</scope>
    <source>
        <strain evidence="3 4">UMNLJ54</strain>
    </source>
</reference>
<dbReference type="PANTHER" id="PTHR46558">
    <property type="entry name" value="TRACRIPTIONAL REGULATORY PROTEIN-RELATED-RELATED"/>
    <property type="match status" value="1"/>
</dbReference>
<keyword evidence="1" id="KW-0238">DNA-binding</keyword>
<accession>A0AAX0PT45</accession>
<dbReference type="InterPro" id="IPR001387">
    <property type="entry name" value="Cro/C1-type_HTH"/>
</dbReference>
<evidence type="ECO:0000313" key="3">
    <source>
        <dbReference type="EMBL" id="PAB51962.1"/>
    </source>
</evidence>
<gene>
    <name evidence="3" type="ORF">A3P64_09230</name>
</gene>
<comment type="caution">
    <text evidence="3">The sequence shown here is derived from an EMBL/GenBank/DDBJ whole genome shotgun (WGS) entry which is preliminary data.</text>
</comment>
<dbReference type="RefSeq" id="WP_095076983.1">
    <property type="nucleotide sequence ID" value="NZ_NIBA01000068.1"/>
</dbReference>